<dbReference type="EMBL" id="BSOB01000001">
    <property type="protein sequence ID" value="GLQ91053.1"/>
    <property type="molecule type" value="Genomic_DNA"/>
</dbReference>
<gene>
    <name evidence="2" type="ORF">GCM10007901_00030</name>
</gene>
<accession>A0ABQ5XHB5</accession>
<name>A0ABQ5XHB5_9GAMM</name>
<feature type="domain" description="Tautomerase cis-CaaD-like" evidence="1">
    <location>
        <begin position="16"/>
        <end position="134"/>
    </location>
</feature>
<dbReference type="RefSeq" id="WP_284318833.1">
    <property type="nucleotide sequence ID" value="NZ_BSOB01000001.1"/>
</dbReference>
<organism evidence="2 3">
    <name type="scientific">Dyella acidisoli</name>
    <dbReference type="NCBI Taxonomy" id="1867834"/>
    <lineage>
        <taxon>Bacteria</taxon>
        <taxon>Pseudomonadati</taxon>
        <taxon>Pseudomonadota</taxon>
        <taxon>Gammaproteobacteria</taxon>
        <taxon>Lysobacterales</taxon>
        <taxon>Rhodanobacteraceae</taxon>
        <taxon>Dyella</taxon>
    </lineage>
</organism>
<protein>
    <recommendedName>
        <fullName evidence="1">Tautomerase cis-CaaD-like domain-containing protein</fullName>
    </recommendedName>
</protein>
<dbReference type="Gene3D" id="3.30.429.10">
    <property type="entry name" value="Macrophage Migration Inhibitory Factor"/>
    <property type="match status" value="1"/>
</dbReference>
<dbReference type="Pfam" id="PF14832">
    <property type="entry name" value="Tautomerase_3"/>
    <property type="match status" value="1"/>
</dbReference>
<reference evidence="3" key="1">
    <citation type="journal article" date="2019" name="Int. J. Syst. Evol. Microbiol.">
        <title>The Global Catalogue of Microorganisms (GCM) 10K type strain sequencing project: providing services to taxonomists for standard genome sequencing and annotation.</title>
        <authorList>
            <consortium name="The Broad Institute Genomics Platform"/>
            <consortium name="The Broad Institute Genome Sequencing Center for Infectious Disease"/>
            <person name="Wu L."/>
            <person name="Ma J."/>
        </authorList>
    </citation>
    <scope>NUCLEOTIDE SEQUENCE [LARGE SCALE GENOMIC DNA]</scope>
    <source>
        <strain evidence="3">NBRC 111980</strain>
    </source>
</reference>
<evidence type="ECO:0000259" key="1">
    <source>
        <dbReference type="Pfam" id="PF14832"/>
    </source>
</evidence>
<sequence>MRRDNEQKHHKVEKRMPLYTLVTQKGTLDQTAKASLAKQLTTFHSEYAGVPQNWVHVVFQDFQPGDGFTAGEPAATAALTLLIRSGRSAEYKKGMLIQLWNMFQTATGAPDDQIVIGIQEVSPSQAMEMGQIMPDVAE</sequence>
<proteinExistence type="predicted"/>
<dbReference type="SUPFAM" id="SSF55331">
    <property type="entry name" value="Tautomerase/MIF"/>
    <property type="match status" value="1"/>
</dbReference>
<comment type="caution">
    <text evidence="2">The sequence shown here is derived from an EMBL/GenBank/DDBJ whole genome shotgun (WGS) entry which is preliminary data.</text>
</comment>
<dbReference type="InterPro" id="IPR028116">
    <property type="entry name" value="Cis-CaaD-like"/>
</dbReference>
<dbReference type="Proteomes" id="UP001156670">
    <property type="component" value="Unassembled WGS sequence"/>
</dbReference>
<evidence type="ECO:0000313" key="3">
    <source>
        <dbReference type="Proteomes" id="UP001156670"/>
    </source>
</evidence>
<keyword evidence="3" id="KW-1185">Reference proteome</keyword>
<evidence type="ECO:0000313" key="2">
    <source>
        <dbReference type="EMBL" id="GLQ91053.1"/>
    </source>
</evidence>
<dbReference type="InterPro" id="IPR014347">
    <property type="entry name" value="Tautomerase/MIF_sf"/>
</dbReference>